<evidence type="ECO:0000259" key="5">
    <source>
        <dbReference type="Pfam" id="PF03446"/>
    </source>
</evidence>
<evidence type="ECO:0000256" key="2">
    <source>
        <dbReference type="ARBA" id="ARBA00023002"/>
    </source>
</evidence>
<dbReference type="InterPro" id="IPR013328">
    <property type="entry name" value="6PGD_dom2"/>
</dbReference>
<dbReference type="InterPro" id="IPR015815">
    <property type="entry name" value="HIBADH-related"/>
</dbReference>
<sequence>MDMTTADPSDLRVGWIGTGRMGVAMAERLARAGVRLTAWNRTIAKAEPLKDHGADVCGAIADLRDRHVVFTMVSASADLEHVLLGDGGLLADPGHVPGIVVDCSTVSTETSVAMREACEERGVSFLAAPVSGNGKVVRAGQLSLVVSGPRPAYETVAHLLEHIGKSATYVGEGDTARLVKIAHNLMLGVVTQTMAEITVLVEKGGVSRHAFLEFLNNSVMGSAFTRYKSPAFVNLDYSPTFTPLLLRKDFDLGLAAARGLDVPLPVAALTAQLVQASVGTGRVEEDFSILLDLQAAASGLELKPENVAVDDGLGPASVEDPS</sequence>
<dbReference type="InterPro" id="IPR036291">
    <property type="entry name" value="NAD(P)-bd_dom_sf"/>
</dbReference>
<dbReference type="SUPFAM" id="SSF51735">
    <property type="entry name" value="NAD(P)-binding Rossmann-fold domains"/>
    <property type="match status" value="1"/>
</dbReference>
<comment type="caution">
    <text evidence="7">The sequence shown here is derived from an EMBL/GenBank/DDBJ whole genome shotgun (WGS) entry which is preliminary data.</text>
</comment>
<dbReference type="AlphaFoldDB" id="A0A543CVD5"/>
<organism evidence="7 8">
    <name type="scientific">Actinoallomurus bryophytorum</name>
    <dbReference type="NCBI Taxonomy" id="1490222"/>
    <lineage>
        <taxon>Bacteria</taxon>
        <taxon>Bacillati</taxon>
        <taxon>Actinomycetota</taxon>
        <taxon>Actinomycetes</taxon>
        <taxon>Streptosporangiales</taxon>
        <taxon>Thermomonosporaceae</taxon>
        <taxon>Actinoallomurus</taxon>
    </lineage>
</organism>
<name>A0A543CVD5_9ACTN</name>
<gene>
    <name evidence="7" type="ORF">FB559_6774</name>
</gene>
<dbReference type="PANTHER" id="PTHR43580">
    <property type="entry name" value="OXIDOREDUCTASE GLYR1-RELATED"/>
    <property type="match status" value="1"/>
</dbReference>
<dbReference type="GO" id="GO:0016491">
    <property type="term" value="F:oxidoreductase activity"/>
    <property type="evidence" value="ECO:0007669"/>
    <property type="project" value="UniProtKB-KW"/>
</dbReference>
<dbReference type="Gene3D" id="3.40.50.720">
    <property type="entry name" value="NAD(P)-binding Rossmann-like Domain"/>
    <property type="match status" value="1"/>
</dbReference>
<evidence type="ECO:0000313" key="7">
    <source>
        <dbReference type="EMBL" id="TQM01031.1"/>
    </source>
</evidence>
<feature type="active site" evidence="4">
    <location>
        <position position="180"/>
    </location>
</feature>
<evidence type="ECO:0000259" key="6">
    <source>
        <dbReference type="Pfam" id="PF14833"/>
    </source>
</evidence>
<reference evidence="7 8" key="1">
    <citation type="submission" date="2019-06" db="EMBL/GenBank/DDBJ databases">
        <title>Sequencing the genomes of 1000 actinobacteria strains.</title>
        <authorList>
            <person name="Klenk H.-P."/>
        </authorList>
    </citation>
    <scope>NUCLEOTIDE SEQUENCE [LARGE SCALE GENOMIC DNA]</scope>
    <source>
        <strain evidence="7 8">DSM 102200</strain>
    </source>
</reference>
<dbReference type="PANTHER" id="PTHR43580:SF2">
    <property type="entry name" value="CYTOKINE-LIKE NUCLEAR FACTOR N-PAC"/>
    <property type="match status" value="1"/>
</dbReference>
<dbReference type="SUPFAM" id="SSF48179">
    <property type="entry name" value="6-phosphogluconate dehydrogenase C-terminal domain-like"/>
    <property type="match status" value="1"/>
</dbReference>
<dbReference type="InterPro" id="IPR051265">
    <property type="entry name" value="HIBADH-related_NP60_sf"/>
</dbReference>
<evidence type="ECO:0000256" key="4">
    <source>
        <dbReference type="PIRSR" id="PIRSR000103-1"/>
    </source>
</evidence>
<dbReference type="Pfam" id="PF14833">
    <property type="entry name" value="NAD_binding_11"/>
    <property type="match status" value="1"/>
</dbReference>
<dbReference type="InterPro" id="IPR029154">
    <property type="entry name" value="HIBADH-like_NADP-bd"/>
</dbReference>
<keyword evidence="8" id="KW-1185">Reference proteome</keyword>
<dbReference type="InterPro" id="IPR006115">
    <property type="entry name" value="6PGDH_NADP-bd"/>
</dbReference>
<keyword evidence="2" id="KW-0560">Oxidoreductase</keyword>
<dbReference type="Gene3D" id="1.10.1040.10">
    <property type="entry name" value="N-(1-d-carboxylethyl)-l-norvaline Dehydrogenase, domain 2"/>
    <property type="match status" value="1"/>
</dbReference>
<keyword evidence="3" id="KW-0520">NAD</keyword>
<evidence type="ECO:0000256" key="3">
    <source>
        <dbReference type="ARBA" id="ARBA00023027"/>
    </source>
</evidence>
<dbReference type="InterPro" id="IPR008927">
    <property type="entry name" value="6-PGluconate_DH-like_C_sf"/>
</dbReference>
<feature type="domain" description="3-hydroxyisobutyrate dehydrogenase-like NAD-binding" evidence="6">
    <location>
        <begin position="177"/>
        <end position="292"/>
    </location>
</feature>
<comment type="similarity">
    <text evidence="1">Belongs to the HIBADH-related family.</text>
</comment>
<dbReference type="PIRSF" id="PIRSF000103">
    <property type="entry name" value="HIBADH"/>
    <property type="match status" value="1"/>
</dbReference>
<proteinExistence type="inferred from homology"/>
<dbReference type="GO" id="GO:0050661">
    <property type="term" value="F:NADP binding"/>
    <property type="evidence" value="ECO:0007669"/>
    <property type="project" value="InterPro"/>
</dbReference>
<accession>A0A543CVD5</accession>
<evidence type="ECO:0000256" key="1">
    <source>
        <dbReference type="ARBA" id="ARBA00009080"/>
    </source>
</evidence>
<dbReference type="GO" id="GO:0051287">
    <property type="term" value="F:NAD binding"/>
    <property type="evidence" value="ECO:0007669"/>
    <property type="project" value="InterPro"/>
</dbReference>
<dbReference type="EMBL" id="VFOZ01000001">
    <property type="protein sequence ID" value="TQM01031.1"/>
    <property type="molecule type" value="Genomic_DNA"/>
</dbReference>
<dbReference type="OrthoDB" id="3185659at2"/>
<evidence type="ECO:0000313" key="8">
    <source>
        <dbReference type="Proteomes" id="UP000316096"/>
    </source>
</evidence>
<dbReference type="Proteomes" id="UP000316096">
    <property type="component" value="Unassembled WGS sequence"/>
</dbReference>
<dbReference type="Pfam" id="PF03446">
    <property type="entry name" value="NAD_binding_2"/>
    <property type="match status" value="1"/>
</dbReference>
<protein>
    <submittedName>
        <fullName evidence="7">3-hydroxyisobutyrate dehydrogenase-like beta-hydroxyacid dehydrogenase</fullName>
    </submittedName>
</protein>
<feature type="domain" description="6-phosphogluconate dehydrogenase NADP-binding" evidence="5">
    <location>
        <begin position="12"/>
        <end position="171"/>
    </location>
</feature>